<evidence type="ECO:0000313" key="2">
    <source>
        <dbReference type="Proteomes" id="UP000283587"/>
    </source>
</evidence>
<accession>A0A419A608</accession>
<dbReference type="EMBL" id="QZEW01000044">
    <property type="protein sequence ID" value="RJL13690.1"/>
    <property type="molecule type" value="Genomic_DNA"/>
</dbReference>
<keyword evidence="2" id="KW-1185">Reference proteome</keyword>
<name>A0A419A608_9RHOB</name>
<dbReference type="AlphaFoldDB" id="A0A419A608"/>
<comment type="caution">
    <text evidence="1">The sequence shown here is derived from an EMBL/GenBank/DDBJ whole genome shotgun (WGS) entry which is preliminary data.</text>
</comment>
<organism evidence="1 2">
    <name type="scientific">Paracoccus siganidrum</name>
    <dbReference type="NCBI Taxonomy" id="1276757"/>
    <lineage>
        <taxon>Bacteria</taxon>
        <taxon>Pseudomonadati</taxon>
        <taxon>Pseudomonadota</taxon>
        <taxon>Alphaproteobacteria</taxon>
        <taxon>Rhodobacterales</taxon>
        <taxon>Paracoccaceae</taxon>
        <taxon>Paracoccus</taxon>
    </lineage>
</organism>
<proteinExistence type="predicted"/>
<evidence type="ECO:0008006" key="3">
    <source>
        <dbReference type="Google" id="ProtNLM"/>
    </source>
</evidence>
<protein>
    <recommendedName>
        <fullName evidence="3">Phage tail assembly protein</fullName>
    </recommendedName>
</protein>
<evidence type="ECO:0000313" key="1">
    <source>
        <dbReference type="EMBL" id="RJL13690.1"/>
    </source>
</evidence>
<dbReference type="OrthoDB" id="7775905at2"/>
<sequence length="113" mass="12358">MTAQITGEITASFEGREYRLMLGLRGIARLQEEYGKELTPLMEMSEGNSIPDMNVLLRVVDIALMRHHDDVGEDVAEGLLMQDMDLPGKLLAAAFPTVEDAGGNGKGKRRAGR</sequence>
<dbReference type="Proteomes" id="UP000283587">
    <property type="component" value="Unassembled WGS sequence"/>
</dbReference>
<dbReference type="RefSeq" id="WP_119898371.1">
    <property type="nucleotide sequence ID" value="NZ_QNRC01000013.1"/>
</dbReference>
<gene>
    <name evidence="1" type="ORF">D3P05_11825</name>
</gene>
<reference evidence="2" key="1">
    <citation type="submission" date="2018-09" db="EMBL/GenBank/DDBJ databases">
        <title>Paracoccus onubensis nov. sp. a moderate halophilic bacterium isolated from Gruta de las Maravillas (Aracena, Spain).</title>
        <authorList>
            <person name="Jurado V."/>
            <person name="Gutierrez-Patricio S."/>
            <person name="Gonzalez-Pimentel J.L."/>
            <person name="Miller A.Z."/>
            <person name="Laiz L."/>
            <person name="Saiz-Jimenez C."/>
        </authorList>
    </citation>
    <scope>NUCLEOTIDE SEQUENCE [LARGE SCALE GENOMIC DNA]</scope>
    <source>
        <strain evidence="2">DSM 26381</strain>
    </source>
</reference>